<protein>
    <submittedName>
        <fullName evidence="6">Mannose-6-phosphate isomerase type I</fullName>
    </submittedName>
</protein>
<evidence type="ECO:0000259" key="5">
    <source>
        <dbReference type="Pfam" id="PF20511"/>
    </source>
</evidence>
<dbReference type="PANTHER" id="PTHR42742:SF3">
    <property type="entry name" value="FRUCTOKINASE"/>
    <property type="match status" value="1"/>
</dbReference>
<gene>
    <name evidence="6" type="ORF">CfE428DRAFT_2155</name>
</gene>
<dbReference type="InParanoid" id="B4CZR7"/>
<feature type="binding site" evidence="3">
    <location>
        <position position="90"/>
    </location>
    <ligand>
        <name>Zn(2+)</name>
        <dbReference type="ChEBI" id="CHEBI:29105"/>
    </ligand>
</feature>
<comment type="cofactor">
    <cofactor evidence="3">
        <name>Zn(2+)</name>
        <dbReference type="ChEBI" id="CHEBI:29105"/>
    </cofactor>
    <text evidence="3">Binds 1 zinc ion per subunit.</text>
</comment>
<dbReference type="EMBL" id="ABVL01000005">
    <property type="protein sequence ID" value="EDY20231.1"/>
    <property type="molecule type" value="Genomic_DNA"/>
</dbReference>
<evidence type="ECO:0000313" key="7">
    <source>
        <dbReference type="Proteomes" id="UP000005824"/>
    </source>
</evidence>
<dbReference type="InterPro" id="IPR046457">
    <property type="entry name" value="PMI_typeI_cat"/>
</dbReference>
<dbReference type="Gene3D" id="2.60.120.10">
    <property type="entry name" value="Jelly Rolls"/>
    <property type="match status" value="2"/>
</dbReference>
<evidence type="ECO:0000256" key="2">
    <source>
        <dbReference type="ARBA" id="ARBA00022833"/>
    </source>
</evidence>
<feature type="binding site" evidence="3">
    <location>
        <position position="164"/>
    </location>
    <ligand>
        <name>Zn(2+)</name>
        <dbReference type="ChEBI" id="CHEBI:29105"/>
    </ligand>
</feature>
<dbReference type="GO" id="GO:0004476">
    <property type="term" value="F:mannose-6-phosphate isomerase activity"/>
    <property type="evidence" value="ECO:0007669"/>
    <property type="project" value="InterPro"/>
</dbReference>
<dbReference type="eggNOG" id="COG1482">
    <property type="taxonomic scope" value="Bacteria"/>
</dbReference>
<sequence>MERVWGGRRLETMLGKRLPPSVRIGESWEIVDREEAQSVVHDGPFRGWTLHELWVERRAQIFGTGLPETRRFPLLVKILDAQERLSVQVHPPAEVAPRLRGEPKTEMWYLLDASLDSDLYAGLKRGVDRAAFERALHEGHVAEQLHSFPIKAGDAMFIPSGRVHAIGAGNLIVEVQQNSDTTYRVFDWNRLGLDGKPRELHIAESMASINFDDTEPEIVKPNGDVLVECGEFCVERWTLDKPRESAGHNFAIFSVIDGKVECGGRTFERGAFFLLTASSTDREMRPLTPDAMVLRATIPTAN</sequence>
<evidence type="ECO:0000256" key="4">
    <source>
        <dbReference type="PIRSR" id="PIRSR036894-2"/>
    </source>
</evidence>
<feature type="active site" evidence="4">
    <location>
        <position position="184"/>
    </location>
</feature>
<feature type="binding site" evidence="3">
    <location>
        <position position="106"/>
    </location>
    <ligand>
        <name>Zn(2+)</name>
        <dbReference type="ChEBI" id="CHEBI:29105"/>
    </ligand>
</feature>
<keyword evidence="1 3" id="KW-0479">Metal-binding</keyword>
<dbReference type="SUPFAM" id="SSF51182">
    <property type="entry name" value="RmlC-like cupins"/>
    <property type="match status" value="1"/>
</dbReference>
<keyword evidence="6" id="KW-0413">Isomerase</keyword>
<dbReference type="STRING" id="497964.CfE428DRAFT_2155"/>
<dbReference type="PANTHER" id="PTHR42742">
    <property type="entry name" value="TRANSCRIPTIONAL REPRESSOR MPRA"/>
    <property type="match status" value="1"/>
</dbReference>
<dbReference type="PIRSF" id="PIRSF036894">
    <property type="entry name" value="PMI_Firm_short"/>
    <property type="match status" value="1"/>
</dbReference>
<comment type="caution">
    <text evidence="6">The sequence shown here is derived from an EMBL/GenBank/DDBJ whole genome shotgun (WGS) entry which is preliminary data.</text>
</comment>
<dbReference type="GO" id="GO:0008270">
    <property type="term" value="F:zinc ion binding"/>
    <property type="evidence" value="ECO:0007669"/>
    <property type="project" value="InterPro"/>
</dbReference>
<dbReference type="InterPro" id="IPR014628">
    <property type="entry name" value="Man6P_isomerase_Firm_short"/>
</dbReference>
<dbReference type="InterPro" id="IPR014710">
    <property type="entry name" value="RmlC-like_jellyroll"/>
</dbReference>
<keyword evidence="2 3" id="KW-0862">Zinc</keyword>
<dbReference type="AlphaFoldDB" id="B4CZR7"/>
<dbReference type="Pfam" id="PF20511">
    <property type="entry name" value="PMI_typeI_cat"/>
    <property type="match status" value="1"/>
</dbReference>
<accession>B4CZR7</accession>
<dbReference type="CDD" id="cd07010">
    <property type="entry name" value="cupin_PMI_type_I_N_bac"/>
    <property type="match status" value="1"/>
</dbReference>
<proteinExistence type="predicted"/>
<dbReference type="InterPro" id="IPR051804">
    <property type="entry name" value="Carb_Metab_Reg_Kinase/Isom"/>
</dbReference>
<feature type="domain" description="Phosphomannose isomerase type I catalytic" evidence="5">
    <location>
        <begin position="3"/>
        <end position="99"/>
    </location>
</feature>
<keyword evidence="7" id="KW-1185">Reference proteome</keyword>
<name>B4CZR7_9BACT</name>
<evidence type="ECO:0000256" key="1">
    <source>
        <dbReference type="ARBA" id="ARBA00022723"/>
    </source>
</evidence>
<evidence type="ECO:0000313" key="6">
    <source>
        <dbReference type="EMBL" id="EDY20231.1"/>
    </source>
</evidence>
<reference evidence="6 7" key="1">
    <citation type="journal article" date="2011" name="J. Bacteriol.">
        <title>Genome sequence of Chthoniobacter flavus Ellin428, an aerobic heterotrophic soil bacterium.</title>
        <authorList>
            <person name="Kant R."/>
            <person name="van Passel M.W."/>
            <person name="Palva A."/>
            <person name="Lucas S."/>
            <person name="Lapidus A."/>
            <person name="Glavina Del Rio T."/>
            <person name="Dalin E."/>
            <person name="Tice H."/>
            <person name="Bruce D."/>
            <person name="Goodwin L."/>
            <person name="Pitluck S."/>
            <person name="Larimer F.W."/>
            <person name="Land M.L."/>
            <person name="Hauser L."/>
            <person name="Sangwan P."/>
            <person name="de Vos W.M."/>
            <person name="Janssen P.H."/>
            <person name="Smidt H."/>
        </authorList>
    </citation>
    <scope>NUCLEOTIDE SEQUENCE [LARGE SCALE GENOMIC DNA]</scope>
    <source>
        <strain evidence="6 7">Ellin428</strain>
    </source>
</reference>
<dbReference type="InterPro" id="IPR011051">
    <property type="entry name" value="RmlC_Cupin_sf"/>
</dbReference>
<dbReference type="Proteomes" id="UP000005824">
    <property type="component" value="Unassembled WGS sequence"/>
</dbReference>
<organism evidence="6 7">
    <name type="scientific">Chthoniobacter flavus Ellin428</name>
    <dbReference type="NCBI Taxonomy" id="497964"/>
    <lineage>
        <taxon>Bacteria</taxon>
        <taxon>Pseudomonadati</taxon>
        <taxon>Verrucomicrobiota</taxon>
        <taxon>Spartobacteria</taxon>
        <taxon>Chthoniobacterales</taxon>
        <taxon>Chthoniobacteraceae</taxon>
        <taxon>Chthoniobacter</taxon>
    </lineage>
</organism>
<dbReference type="GO" id="GO:0005975">
    <property type="term" value="P:carbohydrate metabolic process"/>
    <property type="evidence" value="ECO:0007669"/>
    <property type="project" value="InterPro"/>
</dbReference>
<evidence type="ECO:0000256" key="3">
    <source>
        <dbReference type="PIRSR" id="PIRSR036894-1"/>
    </source>
</evidence>